<sequence>MLDANEYDEAVRQVQKYSSAFFKPEIWEPYNLFVDHTPPYSDRFTSLIYFLRNPSKAHLLVQRGLSLTFDRLYTKKSLQLPGSTADPFKFGAGPEVFARFFTFEVLIYLVRLAAGGNLFLCLLRFYQSNKEAYNQIDVKITYALICPLAFIDFISPLALPFIRAIKRLDGSRPWPDKIAQYNLIGYFARNRKHWVLWKVATLLVFKDLLDQLWSMKSCKSSQDITELVSDHIRAGWQEIHGITSYRRFNDNRGQWTLDREGLLDKLGWSLRRPFDESLLLWHLATDFCFHDMDTLPTHQAALRSRVMSNYMAYLLYFNPEMLIAGARRSLFRDTYHKVKGISMDKGLLGEREVTRNIIRWVTDTEGSDVIHDAWAIAKELINVHVEDEDKVWRVVQGVWVEMLCFSASRCGGYLHAKSMGSGGQYLSYVWLLLLYMGMETLAEKVQREDLQEGSDNGGTAAASRSTSPAPTAYPTSTSPAQATDPRSSIIATRQTLTSTASETGHNMWCL</sequence>
<evidence type="ECO:0000313" key="5">
    <source>
        <dbReference type="Proteomes" id="UP000636709"/>
    </source>
</evidence>
<feature type="compositionally biased region" description="Low complexity" evidence="1">
    <location>
        <begin position="459"/>
        <end position="483"/>
    </location>
</feature>
<evidence type="ECO:0000259" key="3">
    <source>
        <dbReference type="Pfam" id="PF13968"/>
    </source>
</evidence>
<feature type="transmembrane region" description="Helical" evidence="2">
    <location>
        <begin position="140"/>
        <end position="162"/>
    </location>
</feature>
<evidence type="ECO:0000313" key="4">
    <source>
        <dbReference type="EMBL" id="KAF8694605.1"/>
    </source>
</evidence>
<feature type="transmembrane region" description="Helical" evidence="2">
    <location>
        <begin position="105"/>
        <end position="125"/>
    </location>
</feature>
<reference evidence="4" key="1">
    <citation type="submission" date="2020-07" db="EMBL/GenBank/DDBJ databases">
        <title>Genome sequence and genetic diversity analysis of an under-domesticated orphan crop, white fonio (Digitaria exilis).</title>
        <authorList>
            <person name="Bennetzen J.L."/>
            <person name="Chen S."/>
            <person name="Ma X."/>
            <person name="Wang X."/>
            <person name="Yssel A.E.J."/>
            <person name="Chaluvadi S.R."/>
            <person name="Johnson M."/>
            <person name="Gangashetty P."/>
            <person name="Hamidou F."/>
            <person name="Sanogo M.D."/>
            <person name="Zwaenepoel A."/>
            <person name="Wallace J."/>
            <person name="Van De Peer Y."/>
            <person name="Van Deynze A."/>
        </authorList>
    </citation>
    <scope>NUCLEOTIDE SEQUENCE</scope>
    <source>
        <tissue evidence="4">Leaves</tissue>
    </source>
</reference>
<keyword evidence="5" id="KW-1185">Reference proteome</keyword>
<comment type="caution">
    <text evidence="4">The sequence shown here is derived from an EMBL/GenBank/DDBJ whole genome shotgun (WGS) entry which is preliminary data.</text>
</comment>
<keyword evidence="2" id="KW-0812">Transmembrane</keyword>
<dbReference type="InterPro" id="IPR007658">
    <property type="entry name" value="DUF594"/>
</dbReference>
<dbReference type="InterPro" id="IPR025315">
    <property type="entry name" value="DUF4220"/>
</dbReference>
<evidence type="ECO:0000256" key="2">
    <source>
        <dbReference type="SAM" id="Phobius"/>
    </source>
</evidence>
<dbReference type="EMBL" id="JACEFO010001902">
    <property type="protein sequence ID" value="KAF8694605.1"/>
    <property type="molecule type" value="Genomic_DNA"/>
</dbReference>
<keyword evidence="2" id="KW-1133">Transmembrane helix</keyword>
<protein>
    <recommendedName>
        <fullName evidence="3">DUF4220 domain-containing protein</fullName>
    </recommendedName>
</protein>
<organism evidence="4 5">
    <name type="scientific">Digitaria exilis</name>
    <dbReference type="NCBI Taxonomy" id="1010633"/>
    <lineage>
        <taxon>Eukaryota</taxon>
        <taxon>Viridiplantae</taxon>
        <taxon>Streptophyta</taxon>
        <taxon>Embryophyta</taxon>
        <taxon>Tracheophyta</taxon>
        <taxon>Spermatophyta</taxon>
        <taxon>Magnoliopsida</taxon>
        <taxon>Liliopsida</taxon>
        <taxon>Poales</taxon>
        <taxon>Poaceae</taxon>
        <taxon>PACMAD clade</taxon>
        <taxon>Panicoideae</taxon>
        <taxon>Panicodae</taxon>
        <taxon>Paniceae</taxon>
        <taxon>Anthephorinae</taxon>
        <taxon>Digitaria</taxon>
    </lineage>
</organism>
<gene>
    <name evidence="4" type="ORF">HU200_038134</name>
</gene>
<accession>A0A835BDH3</accession>
<dbReference type="PANTHER" id="PTHR31325">
    <property type="entry name" value="OS01G0798800 PROTEIN-RELATED"/>
    <property type="match status" value="1"/>
</dbReference>
<name>A0A835BDH3_9POAL</name>
<feature type="region of interest" description="Disordered" evidence="1">
    <location>
        <begin position="447"/>
        <end position="487"/>
    </location>
</feature>
<keyword evidence="2" id="KW-0472">Membrane</keyword>
<dbReference type="Proteomes" id="UP000636709">
    <property type="component" value="Unassembled WGS sequence"/>
</dbReference>
<feature type="domain" description="DUF4220" evidence="3">
    <location>
        <begin position="31"/>
        <end position="161"/>
    </location>
</feature>
<dbReference type="AlphaFoldDB" id="A0A835BDH3"/>
<dbReference type="Pfam" id="PF04578">
    <property type="entry name" value="DUF594"/>
    <property type="match status" value="1"/>
</dbReference>
<evidence type="ECO:0000256" key="1">
    <source>
        <dbReference type="SAM" id="MobiDB-lite"/>
    </source>
</evidence>
<dbReference type="Pfam" id="PF13968">
    <property type="entry name" value="DUF4220"/>
    <property type="match status" value="1"/>
</dbReference>
<proteinExistence type="predicted"/>
<dbReference type="OrthoDB" id="1689146at2759"/>